<feature type="transmembrane region" description="Helical" evidence="9">
    <location>
        <begin position="184"/>
        <end position="204"/>
    </location>
</feature>
<keyword evidence="3 9" id="KW-0812">Transmembrane</keyword>
<evidence type="ECO:0000256" key="1">
    <source>
        <dbReference type="ARBA" id="ARBA00004370"/>
    </source>
</evidence>
<dbReference type="PANTHER" id="PTHR27008">
    <property type="entry name" value="OS04G0122200 PROTEIN"/>
    <property type="match status" value="1"/>
</dbReference>
<proteinExistence type="predicted"/>
<keyword evidence="5" id="KW-0677">Repeat</keyword>
<evidence type="ECO:0000256" key="4">
    <source>
        <dbReference type="ARBA" id="ARBA00022729"/>
    </source>
</evidence>
<dbReference type="Gene3D" id="3.80.10.10">
    <property type="entry name" value="Ribonuclease Inhibitor"/>
    <property type="match status" value="1"/>
</dbReference>
<dbReference type="SUPFAM" id="SSF52058">
    <property type="entry name" value="L domain-like"/>
    <property type="match status" value="1"/>
</dbReference>
<name>A0A1R3L6I1_ASPOF</name>
<evidence type="ECO:0000256" key="7">
    <source>
        <dbReference type="ARBA" id="ARBA00023136"/>
    </source>
</evidence>
<organism evidence="10 11">
    <name type="scientific">Asparagus officinalis</name>
    <name type="common">Garden asparagus</name>
    <dbReference type="NCBI Taxonomy" id="4686"/>
    <lineage>
        <taxon>Eukaryota</taxon>
        <taxon>Viridiplantae</taxon>
        <taxon>Streptophyta</taxon>
        <taxon>Embryophyta</taxon>
        <taxon>Tracheophyta</taxon>
        <taxon>Spermatophyta</taxon>
        <taxon>Magnoliopsida</taxon>
        <taxon>Liliopsida</taxon>
        <taxon>Asparagales</taxon>
        <taxon>Asparagaceae</taxon>
        <taxon>Asparagoideae</taxon>
        <taxon>Asparagus</taxon>
    </lineage>
</organism>
<dbReference type="InterPro" id="IPR001611">
    <property type="entry name" value="Leu-rich_rpt"/>
</dbReference>
<keyword evidence="4" id="KW-0732">Signal</keyword>
<evidence type="ECO:0000256" key="5">
    <source>
        <dbReference type="ARBA" id="ARBA00022737"/>
    </source>
</evidence>
<dbReference type="AlphaFoldDB" id="A0A1R3L6I1"/>
<reference evidence="11" key="1">
    <citation type="journal article" date="2017" name="Nat. Commun.">
        <title>The asparagus genome sheds light on the origin and evolution of a young Y chromosome.</title>
        <authorList>
            <person name="Harkess A."/>
            <person name="Zhou J."/>
            <person name="Xu C."/>
            <person name="Bowers J.E."/>
            <person name="Van der Hulst R."/>
            <person name="Ayyampalayam S."/>
            <person name="Mercati F."/>
            <person name="Riccardi P."/>
            <person name="McKain M.R."/>
            <person name="Kakrana A."/>
            <person name="Tang H."/>
            <person name="Ray J."/>
            <person name="Groenendijk J."/>
            <person name="Arikit S."/>
            <person name="Mathioni S.M."/>
            <person name="Nakano M."/>
            <person name="Shan H."/>
            <person name="Telgmann-Rauber A."/>
            <person name="Kanno A."/>
            <person name="Yue Z."/>
            <person name="Chen H."/>
            <person name="Li W."/>
            <person name="Chen Y."/>
            <person name="Xu X."/>
            <person name="Zhang Y."/>
            <person name="Luo S."/>
            <person name="Chen H."/>
            <person name="Gao J."/>
            <person name="Mao Z."/>
            <person name="Pires J.C."/>
            <person name="Luo M."/>
            <person name="Kudrna D."/>
            <person name="Wing R.A."/>
            <person name="Meyers B.C."/>
            <person name="Yi K."/>
            <person name="Kong H."/>
            <person name="Lavrijsen P."/>
            <person name="Sunseri F."/>
            <person name="Falavigna A."/>
            <person name="Ye Y."/>
            <person name="Leebens-Mack J.H."/>
            <person name="Chen G."/>
        </authorList>
    </citation>
    <scope>NUCLEOTIDE SEQUENCE [LARGE SCALE GENOMIC DNA]</scope>
    <source>
        <strain evidence="11">cv. DH0086</strain>
    </source>
</reference>
<keyword evidence="2" id="KW-0433">Leucine-rich repeat</keyword>
<dbReference type="InterPro" id="IPR032675">
    <property type="entry name" value="LRR_dom_sf"/>
</dbReference>
<evidence type="ECO:0000256" key="2">
    <source>
        <dbReference type="ARBA" id="ARBA00022614"/>
    </source>
</evidence>
<dbReference type="Gramene" id="ONK55220">
    <property type="protein sequence ID" value="ONK55220"/>
    <property type="gene ID" value="A4U43_UnF6280"/>
</dbReference>
<gene>
    <name evidence="10" type="ORF">A4U43_UnF6280</name>
</gene>
<dbReference type="Proteomes" id="UP000243459">
    <property type="component" value="Unassembled WGS sequence"/>
</dbReference>
<dbReference type="GO" id="GO:0016020">
    <property type="term" value="C:membrane"/>
    <property type="evidence" value="ECO:0007669"/>
    <property type="project" value="UniProtKB-SubCell"/>
</dbReference>
<evidence type="ECO:0000313" key="11">
    <source>
        <dbReference type="Proteomes" id="UP000243459"/>
    </source>
</evidence>
<evidence type="ECO:0000256" key="6">
    <source>
        <dbReference type="ARBA" id="ARBA00022989"/>
    </source>
</evidence>
<dbReference type="FunFam" id="3.80.10.10:FF:000041">
    <property type="entry name" value="LRR receptor-like serine/threonine-protein kinase ERECTA"/>
    <property type="match status" value="1"/>
</dbReference>
<dbReference type="InterPro" id="IPR051809">
    <property type="entry name" value="Plant_receptor-like_S/T_kinase"/>
</dbReference>
<dbReference type="Pfam" id="PF00560">
    <property type="entry name" value="LRR_1"/>
    <property type="match status" value="3"/>
</dbReference>
<evidence type="ECO:0000313" key="10">
    <source>
        <dbReference type="EMBL" id="ONK55220.1"/>
    </source>
</evidence>
<evidence type="ECO:0008006" key="12">
    <source>
        <dbReference type="Google" id="ProtNLM"/>
    </source>
</evidence>
<keyword evidence="7 9" id="KW-0472">Membrane</keyword>
<evidence type="ECO:0000256" key="3">
    <source>
        <dbReference type="ARBA" id="ARBA00022692"/>
    </source>
</evidence>
<evidence type="ECO:0000256" key="9">
    <source>
        <dbReference type="SAM" id="Phobius"/>
    </source>
</evidence>
<keyword evidence="11" id="KW-1185">Reference proteome</keyword>
<keyword evidence="6 9" id="KW-1133">Transmembrane helix</keyword>
<protein>
    <recommendedName>
        <fullName evidence="12">Leucine-rich repeat-containing N-terminal plant-type domain-containing protein</fullName>
    </recommendedName>
</protein>
<dbReference type="EMBL" id="KV863656">
    <property type="protein sequence ID" value="ONK55220.1"/>
    <property type="molecule type" value="Genomic_DNA"/>
</dbReference>
<dbReference type="OMA" id="QLVMITH"/>
<sequence length="266" mass="29499">MQRLSLSSNQLSSTVPMSLWNLRNIIELNLSNSVLYGQLPPRVQNLKALDVLGLSVNKLSGNLSNALGQLVMITHLDLSSNSFQGEISQSLGSLVNVKYLNLSNNFLLGSISKSVGNLPLLSNLDPSFNKLEGEIPEGRVFTNHNIPSSEGNIALCGAPQLDFPLCDTNVEISTSRRKLHILKYILAVVAFVIVLASLCLVLVLCRRRTVKENIVHTDFQGLDDRRLVAYDELVHATDNFNQTNLKEREALAQFTEDVLTMDWLQQ</sequence>
<keyword evidence="8" id="KW-0325">Glycoprotein</keyword>
<dbReference type="PANTHER" id="PTHR27008:SF497">
    <property type="entry name" value="OS11G0695000 PROTEIN"/>
    <property type="match status" value="1"/>
</dbReference>
<evidence type="ECO:0000256" key="8">
    <source>
        <dbReference type="ARBA" id="ARBA00023180"/>
    </source>
</evidence>
<comment type="subcellular location">
    <subcellularLocation>
        <location evidence="1">Membrane</location>
    </subcellularLocation>
</comment>
<accession>A0A1R3L6I1</accession>